<organism evidence="3 4">
    <name type="scientific">Oopsacas minuta</name>
    <dbReference type="NCBI Taxonomy" id="111878"/>
    <lineage>
        <taxon>Eukaryota</taxon>
        <taxon>Metazoa</taxon>
        <taxon>Porifera</taxon>
        <taxon>Hexactinellida</taxon>
        <taxon>Hexasterophora</taxon>
        <taxon>Lyssacinosida</taxon>
        <taxon>Leucopsacidae</taxon>
        <taxon>Oopsacas</taxon>
    </lineage>
</organism>
<evidence type="ECO:0000256" key="2">
    <source>
        <dbReference type="PROSITE-ProRule" id="PRU00504"/>
    </source>
</evidence>
<dbReference type="Gene3D" id="2.120.10.30">
    <property type="entry name" value="TolB, C-terminal domain"/>
    <property type="match status" value="1"/>
</dbReference>
<protein>
    <submittedName>
        <fullName evidence="3">Tripartite motif-containing protein 3</fullName>
    </submittedName>
</protein>
<dbReference type="InterPro" id="IPR011042">
    <property type="entry name" value="6-blade_b-propeller_TolB-like"/>
</dbReference>
<dbReference type="PANTHER" id="PTHR24104:SF25">
    <property type="entry name" value="PROTEIN LIN-41"/>
    <property type="match status" value="1"/>
</dbReference>
<dbReference type="SUPFAM" id="SSF63825">
    <property type="entry name" value="YWTD domain"/>
    <property type="match status" value="1"/>
</dbReference>
<comment type="caution">
    <text evidence="3">The sequence shown here is derived from an EMBL/GenBank/DDBJ whole genome shotgun (WGS) entry which is preliminary data.</text>
</comment>
<dbReference type="Proteomes" id="UP001165289">
    <property type="component" value="Unassembled WGS sequence"/>
</dbReference>
<dbReference type="PROSITE" id="PS51125">
    <property type="entry name" value="NHL"/>
    <property type="match status" value="1"/>
</dbReference>
<dbReference type="EMBL" id="JAKMXF010000309">
    <property type="protein sequence ID" value="KAI6650885.1"/>
    <property type="molecule type" value="Genomic_DNA"/>
</dbReference>
<keyword evidence="1" id="KW-0677">Repeat</keyword>
<evidence type="ECO:0000256" key="1">
    <source>
        <dbReference type="ARBA" id="ARBA00022737"/>
    </source>
</evidence>
<evidence type="ECO:0000313" key="3">
    <source>
        <dbReference type="EMBL" id="KAI6650885.1"/>
    </source>
</evidence>
<dbReference type="InterPro" id="IPR001258">
    <property type="entry name" value="NHL_repeat"/>
</dbReference>
<dbReference type="InterPro" id="IPR050952">
    <property type="entry name" value="TRIM-NHL_E3_ligases"/>
</dbReference>
<dbReference type="PANTHER" id="PTHR24104">
    <property type="entry name" value="E3 UBIQUITIN-PROTEIN LIGASE NHLRC1-RELATED"/>
    <property type="match status" value="1"/>
</dbReference>
<evidence type="ECO:0000313" key="4">
    <source>
        <dbReference type="Proteomes" id="UP001165289"/>
    </source>
</evidence>
<name>A0AAV7JRA8_9METZ</name>
<feature type="repeat" description="NHL" evidence="2">
    <location>
        <begin position="10"/>
        <end position="54"/>
    </location>
</feature>
<keyword evidence="4" id="KW-1185">Reference proteome</keyword>
<reference evidence="3 4" key="1">
    <citation type="journal article" date="2023" name="BMC Biol.">
        <title>The compact genome of the sponge Oopsacas minuta (Hexactinellida) is lacking key metazoan core genes.</title>
        <authorList>
            <person name="Santini S."/>
            <person name="Schenkelaars Q."/>
            <person name="Jourda C."/>
            <person name="Duchesne M."/>
            <person name="Belahbib H."/>
            <person name="Rocher C."/>
            <person name="Selva M."/>
            <person name="Riesgo A."/>
            <person name="Vervoort M."/>
            <person name="Leys S.P."/>
            <person name="Kodjabachian L."/>
            <person name="Le Bivic A."/>
            <person name="Borchiellini C."/>
            <person name="Claverie J.M."/>
            <person name="Renard E."/>
        </authorList>
    </citation>
    <scope>NUCLEOTIDE SEQUENCE [LARGE SCALE GENOMIC DNA]</scope>
    <source>
        <strain evidence="3">SPO-2</strain>
    </source>
</reference>
<proteinExistence type="predicted"/>
<dbReference type="GO" id="GO:0008270">
    <property type="term" value="F:zinc ion binding"/>
    <property type="evidence" value="ECO:0007669"/>
    <property type="project" value="UniProtKB-KW"/>
</dbReference>
<accession>A0AAV7JRA8</accession>
<sequence>MNYQLDGKFISRVGVSGDGELEFNYPWGMTIDESNGDVYICDNSNNRIQILSDNLHYKSQFGKDILTEPLGIKLNRNNIFILDRSNPCIHIFNKDLVLQKNIISRGEEQQVISPWFFFLDNSDNILFSDYDYDSIHIFNSKYECIHKISITTHQVDNNR</sequence>
<dbReference type="AlphaFoldDB" id="A0AAV7JRA8"/>
<dbReference type="Pfam" id="PF01436">
    <property type="entry name" value="NHL"/>
    <property type="match status" value="1"/>
</dbReference>
<gene>
    <name evidence="3" type="ORF">LOD99_5725</name>
</gene>